<dbReference type="AlphaFoldDB" id="A0A942A192"/>
<evidence type="ECO:0000313" key="2">
    <source>
        <dbReference type="Proteomes" id="UP000722750"/>
    </source>
</evidence>
<gene>
    <name evidence="1" type="ORF">MAG551_01721</name>
</gene>
<comment type="caution">
    <text evidence="1">The sequence shown here is derived from an EMBL/GenBank/DDBJ whole genome shotgun (WGS) entry which is preliminary data.</text>
</comment>
<organism evidence="1 2">
    <name type="scientific">Candidatus Scalindua arabica</name>
    <dbReference type="NCBI Taxonomy" id="1127984"/>
    <lineage>
        <taxon>Bacteria</taxon>
        <taxon>Pseudomonadati</taxon>
        <taxon>Planctomycetota</taxon>
        <taxon>Candidatus Brocadiia</taxon>
        <taxon>Candidatus Brocadiales</taxon>
        <taxon>Candidatus Scalinduaceae</taxon>
        <taxon>Candidatus Scalindua</taxon>
    </lineage>
</organism>
<dbReference type="Proteomes" id="UP000722750">
    <property type="component" value="Unassembled WGS sequence"/>
</dbReference>
<proteinExistence type="predicted"/>
<sequence>MPVINGCRIAADIKSTNKEKWLKIYGIVINKKKQKESWK</sequence>
<accession>A0A942A192</accession>
<evidence type="ECO:0000313" key="1">
    <source>
        <dbReference type="EMBL" id="MBS1258660.1"/>
    </source>
</evidence>
<dbReference type="EMBL" id="JAANXD010000073">
    <property type="protein sequence ID" value="MBS1258660.1"/>
    <property type="molecule type" value="Genomic_DNA"/>
</dbReference>
<protein>
    <submittedName>
        <fullName evidence="1">Uncharacterized protein</fullName>
    </submittedName>
</protein>
<name>A0A942A192_9BACT</name>
<reference evidence="1" key="1">
    <citation type="journal article" date="2021" name="ISME J.">
        <title>Fine-scale metabolic discontinuity in a stratified prokaryote microbiome of a Red Sea deep halocline.</title>
        <authorList>
            <person name="Michoud G."/>
            <person name="Ngugi D.K."/>
            <person name="Barozzi A."/>
            <person name="Merlino G."/>
            <person name="Calleja M.L."/>
            <person name="Delgado-Huertas A."/>
            <person name="Moran X.A.G."/>
            <person name="Daffonchio D."/>
        </authorList>
    </citation>
    <scope>NUCLEOTIDE SEQUENCE</scope>
    <source>
        <strain evidence="1">SuakinDeep_MAG55_1</strain>
    </source>
</reference>